<name>A0A3N2RNL3_LYSEN</name>
<keyword evidence="4" id="KW-0418">Kinase</keyword>
<dbReference type="PANTHER" id="PTHR24421">
    <property type="entry name" value="NITRATE/NITRITE SENSOR PROTEIN NARX-RELATED"/>
    <property type="match status" value="1"/>
</dbReference>
<feature type="domain" description="HAMP" evidence="7">
    <location>
        <begin position="251"/>
        <end position="303"/>
    </location>
</feature>
<dbReference type="PROSITE" id="PS50885">
    <property type="entry name" value="HAMP"/>
    <property type="match status" value="1"/>
</dbReference>
<dbReference type="Pfam" id="PF02518">
    <property type="entry name" value="HATPase_c"/>
    <property type="match status" value="1"/>
</dbReference>
<dbReference type="Gene3D" id="3.30.565.10">
    <property type="entry name" value="Histidine kinase-like ATPase, C-terminal domain"/>
    <property type="match status" value="1"/>
</dbReference>
<keyword evidence="6" id="KW-1133">Transmembrane helix</keyword>
<evidence type="ECO:0000256" key="1">
    <source>
        <dbReference type="ARBA" id="ARBA00004370"/>
    </source>
</evidence>
<dbReference type="InterPro" id="IPR011712">
    <property type="entry name" value="Sig_transdc_His_kin_sub3_dim/P"/>
</dbReference>
<keyword evidence="6" id="KW-0812">Transmembrane</keyword>
<evidence type="ECO:0000259" key="7">
    <source>
        <dbReference type="PROSITE" id="PS50885"/>
    </source>
</evidence>
<feature type="transmembrane region" description="Helical" evidence="6">
    <location>
        <begin position="52"/>
        <end position="74"/>
    </location>
</feature>
<dbReference type="Proteomes" id="UP000275910">
    <property type="component" value="Unassembled WGS sequence"/>
</dbReference>
<dbReference type="InterPro" id="IPR036890">
    <property type="entry name" value="HATPase_C_sf"/>
</dbReference>
<dbReference type="InterPro" id="IPR003594">
    <property type="entry name" value="HATPase_dom"/>
</dbReference>
<dbReference type="AlphaFoldDB" id="A0A3N2RNL3"/>
<evidence type="ECO:0000313" key="8">
    <source>
        <dbReference type="EMBL" id="ROU09050.1"/>
    </source>
</evidence>
<keyword evidence="2" id="KW-0597">Phosphoprotein</keyword>
<keyword evidence="3" id="KW-0808">Transferase</keyword>
<evidence type="ECO:0000313" key="9">
    <source>
        <dbReference type="Proteomes" id="UP000275910"/>
    </source>
</evidence>
<comment type="subcellular location">
    <subcellularLocation>
        <location evidence="1">Membrane</location>
    </subcellularLocation>
</comment>
<dbReference type="Gene3D" id="1.20.5.1930">
    <property type="match status" value="1"/>
</dbReference>
<dbReference type="Pfam" id="PF07730">
    <property type="entry name" value="HisKA_3"/>
    <property type="match status" value="1"/>
</dbReference>
<reference evidence="8 9" key="1">
    <citation type="submission" date="2018-10" db="EMBL/GenBank/DDBJ databases">
        <title>The genome of Lysobacter enzymogenes OH11.</title>
        <authorList>
            <person name="Liu F."/>
            <person name="Zhao Y."/>
            <person name="Qian G."/>
            <person name="Chen Y."/>
            <person name="Xu H."/>
        </authorList>
    </citation>
    <scope>NUCLEOTIDE SEQUENCE [LARGE SCALE GENOMIC DNA]</scope>
    <source>
        <strain evidence="8 9">OH11</strain>
    </source>
</reference>
<dbReference type="Gene3D" id="6.10.340.10">
    <property type="match status" value="1"/>
</dbReference>
<dbReference type="SMART" id="SM00304">
    <property type="entry name" value="HAMP"/>
    <property type="match status" value="1"/>
</dbReference>
<evidence type="ECO:0000256" key="6">
    <source>
        <dbReference type="SAM" id="Phobius"/>
    </source>
</evidence>
<dbReference type="SUPFAM" id="SSF55874">
    <property type="entry name" value="ATPase domain of HSP90 chaperone/DNA topoisomerase II/histidine kinase"/>
    <property type="match status" value="1"/>
</dbReference>
<dbReference type="GO" id="GO:0016020">
    <property type="term" value="C:membrane"/>
    <property type="evidence" value="ECO:0007669"/>
    <property type="project" value="UniProtKB-SubCell"/>
</dbReference>
<keyword evidence="6" id="KW-0472">Membrane</keyword>
<dbReference type="CDD" id="cd06225">
    <property type="entry name" value="HAMP"/>
    <property type="match status" value="1"/>
</dbReference>
<dbReference type="SUPFAM" id="SSF158472">
    <property type="entry name" value="HAMP domain-like"/>
    <property type="match status" value="1"/>
</dbReference>
<dbReference type="InterPro" id="IPR003660">
    <property type="entry name" value="HAMP_dom"/>
</dbReference>
<organism evidence="8 9">
    <name type="scientific">Lysobacter enzymogenes</name>
    <dbReference type="NCBI Taxonomy" id="69"/>
    <lineage>
        <taxon>Bacteria</taxon>
        <taxon>Pseudomonadati</taxon>
        <taxon>Pseudomonadota</taxon>
        <taxon>Gammaproteobacteria</taxon>
        <taxon>Lysobacterales</taxon>
        <taxon>Lysobacteraceae</taxon>
        <taxon>Lysobacter</taxon>
    </lineage>
</organism>
<dbReference type="Pfam" id="PF00672">
    <property type="entry name" value="HAMP"/>
    <property type="match status" value="1"/>
</dbReference>
<evidence type="ECO:0000256" key="5">
    <source>
        <dbReference type="ARBA" id="ARBA00023012"/>
    </source>
</evidence>
<dbReference type="CDD" id="cd16917">
    <property type="entry name" value="HATPase_UhpB-NarQ-NarX-like"/>
    <property type="match status" value="1"/>
</dbReference>
<dbReference type="InterPro" id="IPR050482">
    <property type="entry name" value="Sensor_HK_TwoCompSys"/>
</dbReference>
<dbReference type="GO" id="GO:0046983">
    <property type="term" value="F:protein dimerization activity"/>
    <property type="evidence" value="ECO:0007669"/>
    <property type="project" value="InterPro"/>
</dbReference>
<comment type="caution">
    <text evidence="8">The sequence shown here is derived from an EMBL/GenBank/DDBJ whole genome shotgun (WGS) entry which is preliminary data.</text>
</comment>
<sequence length="519" mass="57291">MRRRAALSAPSCVRRGRTFDRCGRTRPAATLALLRQCGRPVNWLRFLRPRGLFVKQVVSFFLAFIAVWFVAGMIDVWMSSARFERDARSLLDRADFAALAAPAGRVDVADPVACRHLADTLLWGLADQGVREVSDFVDLVAYFKDGRFNVSVIDRGRIACATAPPPFPLLRRALAGELAAGAARGNAIARGEDQWALTRRVALGGGREALVGISYWPGWATDTDYVVPYDLLRTFFYALGIGTTFVALWMWLLLRRVRRATQAADRWAEGDFSVRIADRSRDEFSALAERFNRMADALSRSLHLEKALGGSLERNRIARDLHDTAKQRSFVLGLKLAELEHDAGGDERLLRTVAQARALADRLQQDLVDAVSGFSAPAIAELGLREALSRNIDDLLSGSGIEWTLELPAALERWLRERPMLAQELLMLAHEAVANARRHSGCRRVRVAGEGHGERWLWSVEDDGRGFDPAAAPLGMGLANLRWRADQLPHGQVKIASSPAGTRVRVEFDADAPAPGADG</sequence>
<feature type="transmembrane region" description="Helical" evidence="6">
    <location>
        <begin position="235"/>
        <end position="254"/>
    </location>
</feature>
<evidence type="ECO:0000256" key="4">
    <source>
        <dbReference type="ARBA" id="ARBA00022777"/>
    </source>
</evidence>
<evidence type="ECO:0000256" key="3">
    <source>
        <dbReference type="ARBA" id="ARBA00022679"/>
    </source>
</evidence>
<dbReference type="EMBL" id="RCTY01000005">
    <property type="protein sequence ID" value="ROU09050.1"/>
    <property type="molecule type" value="Genomic_DNA"/>
</dbReference>
<proteinExistence type="predicted"/>
<dbReference type="GO" id="GO:0000155">
    <property type="term" value="F:phosphorelay sensor kinase activity"/>
    <property type="evidence" value="ECO:0007669"/>
    <property type="project" value="InterPro"/>
</dbReference>
<gene>
    <name evidence="8" type="ORF">D9T17_01665</name>
</gene>
<evidence type="ECO:0000256" key="2">
    <source>
        <dbReference type="ARBA" id="ARBA00022553"/>
    </source>
</evidence>
<accession>A0A3N2RNL3</accession>
<protein>
    <submittedName>
        <fullName evidence="8">HAMP domain-containing protein</fullName>
    </submittedName>
</protein>
<keyword evidence="5" id="KW-0902">Two-component regulatory system</keyword>